<dbReference type="Pfam" id="PF01593">
    <property type="entry name" value="Amino_oxidase"/>
    <property type="match status" value="1"/>
</dbReference>
<dbReference type="GO" id="GO:0016491">
    <property type="term" value="F:oxidoreductase activity"/>
    <property type="evidence" value="ECO:0007669"/>
    <property type="project" value="InterPro"/>
</dbReference>
<accession>A0A7I7UH25</accession>
<dbReference type="InterPro" id="IPR036188">
    <property type="entry name" value="FAD/NAD-bd_sf"/>
</dbReference>
<name>A0A7I7UH25_MYCPV</name>
<dbReference type="EMBL" id="AP022599">
    <property type="protein sequence ID" value="BBY80193.1"/>
    <property type="molecule type" value="Genomic_DNA"/>
</dbReference>
<sequence length="436" mass="47048">MTRVAVVGAGIAGLTAAYRLQTAGCDVEVFEAEDVAGGRVQTVRAGSYAMDTGASALGSTYRAYLDLARELGVEIVDTAPYVGIRRAGTTHLLDMNHVVRTGVRTPLLSWGAKLRVSRLAFDVAAARVRGRLDYADMSKAAPLDTESARDYALRALGPELDSYLCEPIVRTMLIADTDKVSKVELFSGIANIFTARIQTVVGGQDRMVDALCRRLDVHLKTPVAEVVRLPGGGVRVSRAGAASRFDACVVTCPLPEAVEICPDDRPVLAPLSRDLAYTQCISVAVGTTRPPQCPAFLVMFPSTENPDIALMFLDHNKSPDRVPAGGGLLSCLWETSASERMIDAGDDQVRDHTLATVFDVFPELRGAVDFVHVTRWRRALPYTRIGAYRMIGRLNAALEACSPLQYAADFMSAAGQNTAVEFGNRAARNILAHHVR</sequence>
<protein>
    <submittedName>
        <fullName evidence="2">Oxidoreductase</fullName>
    </submittedName>
</protein>
<dbReference type="Gene3D" id="3.90.660.20">
    <property type="entry name" value="Protoporphyrinogen oxidase, mitochondrial, domain 2"/>
    <property type="match status" value="1"/>
</dbReference>
<reference evidence="2 3" key="1">
    <citation type="journal article" date="2019" name="Emerg. Microbes Infect.">
        <title>Comprehensive subspecies identification of 175 nontuberculous mycobacteria species based on 7547 genomic profiles.</title>
        <authorList>
            <person name="Matsumoto Y."/>
            <person name="Kinjo T."/>
            <person name="Motooka D."/>
            <person name="Nabeya D."/>
            <person name="Jung N."/>
            <person name="Uechi K."/>
            <person name="Horii T."/>
            <person name="Iida T."/>
            <person name="Fujita J."/>
            <person name="Nakamura S."/>
        </authorList>
    </citation>
    <scope>NUCLEOTIDE SEQUENCE [LARGE SCALE GENOMIC DNA]</scope>
    <source>
        <strain evidence="2 3">JCM 6370</strain>
    </source>
</reference>
<dbReference type="PANTHER" id="PTHR42923">
    <property type="entry name" value="PROTOPORPHYRINOGEN OXIDASE"/>
    <property type="match status" value="1"/>
</dbReference>
<dbReference type="SUPFAM" id="SSF51905">
    <property type="entry name" value="FAD/NAD(P)-binding domain"/>
    <property type="match status" value="1"/>
</dbReference>
<dbReference type="SUPFAM" id="SSF54373">
    <property type="entry name" value="FAD-linked reductases, C-terminal domain"/>
    <property type="match status" value="1"/>
</dbReference>
<dbReference type="AlphaFoldDB" id="A0A7I7UH25"/>
<evidence type="ECO:0000259" key="1">
    <source>
        <dbReference type="Pfam" id="PF01593"/>
    </source>
</evidence>
<evidence type="ECO:0000313" key="2">
    <source>
        <dbReference type="EMBL" id="BBY80193.1"/>
    </source>
</evidence>
<dbReference type="Proteomes" id="UP000467252">
    <property type="component" value="Chromosome"/>
</dbReference>
<dbReference type="Gene3D" id="1.10.3110.10">
    <property type="entry name" value="protoporphyrinogen ix oxidase, domain 3"/>
    <property type="match status" value="1"/>
</dbReference>
<dbReference type="PANTHER" id="PTHR42923:SF3">
    <property type="entry name" value="PROTOPORPHYRINOGEN OXIDASE"/>
    <property type="match status" value="1"/>
</dbReference>
<dbReference type="InterPro" id="IPR002937">
    <property type="entry name" value="Amino_oxidase"/>
</dbReference>
<evidence type="ECO:0000313" key="3">
    <source>
        <dbReference type="Proteomes" id="UP000467252"/>
    </source>
</evidence>
<feature type="domain" description="Amine oxidase" evidence="1">
    <location>
        <begin position="11"/>
        <end position="431"/>
    </location>
</feature>
<dbReference type="Gene3D" id="3.50.50.60">
    <property type="entry name" value="FAD/NAD(P)-binding domain"/>
    <property type="match status" value="1"/>
</dbReference>
<keyword evidence="3" id="KW-1185">Reference proteome</keyword>
<organism evidence="2 3">
    <name type="scientific">Mycolicibacterium pulveris</name>
    <name type="common">Mycobacterium pulveris</name>
    <dbReference type="NCBI Taxonomy" id="36813"/>
    <lineage>
        <taxon>Bacteria</taxon>
        <taxon>Bacillati</taxon>
        <taxon>Actinomycetota</taxon>
        <taxon>Actinomycetes</taxon>
        <taxon>Mycobacteriales</taxon>
        <taxon>Mycobacteriaceae</taxon>
        <taxon>Mycolicibacterium</taxon>
    </lineage>
</organism>
<gene>
    <name evidence="2" type="ORF">MPUL_13510</name>
</gene>
<dbReference type="PRINTS" id="PR00419">
    <property type="entry name" value="ADXRDTASE"/>
</dbReference>
<dbReference type="RefSeq" id="WP_163898431.1">
    <property type="nucleotide sequence ID" value="NZ_AP022599.1"/>
</dbReference>
<proteinExistence type="predicted"/>
<dbReference type="InterPro" id="IPR050464">
    <property type="entry name" value="Zeta_carotene_desat/Oxidored"/>
</dbReference>